<dbReference type="AlphaFoldDB" id="A0A1G2PJ33"/>
<name>A0A1G2PJ33_TERXR</name>
<evidence type="ECO:0000313" key="5">
    <source>
        <dbReference type="Proteomes" id="UP000178690"/>
    </source>
</evidence>
<dbReference type="GO" id="GO:0008934">
    <property type="term" value="F:inositol monophosphate 1-phosphatase activity"/>
    <property type="evidence" value="ECO:0007669"/>
    <property type="project" value="TreeGrafter"/>
</dbReference>
<dbReference type="PRINTS" id="PR00377">
    <property type="entry name" value="IMPHPHTASES"/>
</dbReference>
<sequence length="258" mass="27747">MERIRLASQLAEDVGAYLRGAFVTPHDIRGKADGSIVTEVDIEAERRIREAIQRRFLDDAIVGEEGGGNKHAQEEGITWYVDPLDGTSNYAAGLPLFAVSLAYADAAGVQGAAIALPMSHELFYATRGEGAFRNGARISMRKSGDKKKPLFLVSYAHAVQHDERISRFLALRPRPGMRVLGSTVAALCWLAAGAADGGLFFGQHAWDYAGGAFIAQEAGGRVETISGDPLTLPLDQDVAIAEAESFQIIEAVKSRIFS</sequence>
<evidence type="ECO:0000313" key="4">
    <source>
        <dbReference type="EMBL" id="OHA48345.1"/>
    </source>
</evidence>
<dbReference type="Proteomes" id="UP000178690">
    <property type="component" value="Unassembled WGS sequence"/>
</dbReference>
<evidence type="ECO:0000256" key="1">
    <source>
        <dbReference type="ARBA" id="ARBA00022723"/>
    </source>
</evidence>
<keyword evidence="1 3" id="KW-0479">Metal-binding</keyword>
<dbReference type="GO" id="GO:0046872">
    <property type="term" value="F:metal ion binding"/>
    <property type="evidence" value="ECO:0007669"/>
    <property type="project" value="UniProtKB-KW"/>
</dbReference>
<accession>A0A1G2PJ33</accession>
<gene>
    <name evidence="4" type="ORF">A2682_02820</name>
</gene>
<evidence type="ECO:0000256" key="2">
    <source>
        <dbReference type="ARBA" id="ARBA00022842"/>
    </source>
</evidence>
<dbReference type="PANTHER" id="PTHR20854:SF4">
    <property type="entry name" value="INOSITOL-1-MONOPHOSPHATASE-RELATED"/>
    <property type="match status" value="1"/>
</dbReference>
<dbReference type="PROSITE" id="PS00630">
    <property type="entry name" value="IMP_2"/>
    <property type="match status" value="1"/>
</dbReference>
<dbReference type="InterPro" id="IPR020550">
    <property type="entry name" value="Inositol_monophosphatase_CS"/>
</dbReference>
<feature type="binding site" evidence="3">
    <location>
        <position position="85"/>
    </location>
    <ligand>
        <name>Mg(2+)</name>
        <dbReference type="ChEBI" id="CHEBI:18420"/>
        <label>1</label>
        <note>catalytic</note>
    </ligand>
</feature>
<dbReference type="Gene3D" id="3.40.190.80">
    <property type="match status" value="1"/>
</dbReference>
<evidence type="ECO:0000256" key="3">
    <source>
        <dbReference type="PIRSR" id="PIRSR600760-2"/>
    </source>
</evidence>
<organism evidence="4 5">
    <name type="scientific">Terrybacteria sp. (strain RIFCSPHIGHO2_01_FULL_58_15)</name>
    <dbReference type="NCBI Taxonomy" id="1802363"/>
    <lineage>
        <taxon>Bacteria</taxon>
        <taxon>Candidatus Terryibacteriota</taxon>
    </lineage>
</organism>
<proteinExistence type="predicted"/>
<dbReference type="PANTHER" id="PTHR20854">
    <property type="entry name" value="INOSITOL MONOPHOSPHATASE"/>
    <property type="match status" value="1"/>
</dbReference>
<feature type="binding site" evidence="3">
    <location>
        <position position="82"/>
    </location>
    <ligand>
        <name>Mg(2+)</name>
        <dbReference type="ChEBI" id="CHEBI:18420"/>
        <label>1</label>
        <note>catalytic</note>
    </ligand>
</feature>
<dbReference type="STRING" id="1802363.A2682_02820"/>
<dbReference type="Gene3D" id="3.30.540.10">
    <property type="entry name" value="Fructose-1,6-Bisphosphatase, subunit A, domain 1"/>
    <property type="match status" value="1"/>
</dbReference>
<comment type="caution">
    <text evidence="4">The sequence shown here is derived from an EMBL/GenBank/DDBJ whole genome shotgun (WGS) entry which is preliminary data.</text>
</comment>
<feature type="binding site" evidence="3">
    <location>
        <position position="207"/>
    </location>
    <ligand>
        <name>Mg(2+)</name>
        <dbReference type="ChEBI" id="CHEBI:18420"/>
        <label>1</label>
        <note>catalytic</note>
    </ligand>
</feature>
<dbReference type="InterPro" id="IPR000760">
    <property type="entry name" value="Inositol_monophosphatase-like"/>
</dbReference>
<dbReference type="Pfam" id="PF00459">
    <property type="entry name" value="Inositol_P"/>
    <property type="match status" value="1"/>
</dbReference>
<protein>
    <recommendedName>
        <fullName evidence="6">Inositol-phosphate phosphatase</fullName>
    </recommendedName>
</protein>
<evidence type="ECO:0008006" key="6">
    <source>
        <dbReference type="Google" id="ProtNLM"/>
    </source>
</evidence>
<dbReference type="EMBL" id="MHST01000021">
    <property type="protein sequence ID" value="OHA48345.1"/>
    <property type="molecule type" value="Genomic_DNA"/>
</dbReference>
<dbReference type="GO" id="GO:0046854">
    <property type="term" value="P:phosphatidylinositol phosphate biosynthetic process"/>
    <property type="evidence" value="ECO:0007669"/>
    <property type="project" value="InterPro"/>
</dbReference>
<dbReference type="GO" id="GO:0006020">
    <property type="term" value="P:inositol metabolic process"/>
    <property type="evidence" value="ECO:0007669"/>
    <property type="project" value="TreeGrafter"/>
</dbReference>
<dbReference type="SUPFAM" id="SSF56655">
    <property type="entry name" value="Carbohydrate phosphatase"/>
    <property type="match status" value="1"/>
</dbReference>
<feature type="binding site" evidence="3">
    <location>
        <position position="64"/>
    </location>
    <ligand>
        <name>Mg(2+)</name>
        <dbReference type="ChEBI" id="CHEBI:18420"/>
        <label>1</label>
        <note>catalytic</note>
    </ligand>
</feature>
<feature type="binding site" evidence="3">
    <location>
        <position position="84"/>
    </location>
    <ligand>
        <name>Mg(2+)</name>
        <dbReference type="ChEBI" id="CHEBI:18420"/>
        <label>1</label>
        <note>catalytic</note>
    </ligand>
</feature>
<comment type="cofactor">
    <cofactor evidence="3">
        <name>Mg(2+)</name>
        <dbReference type="ChEBI" id="CHEBI:18420"/>
    </cofactor>
</comment>
<keyword evidence="2 3" id="KW-0460">Magnesium</keyword>
<dbReference type="GO" id="GO:0007165">
    <property type="term" value="P:signal transduction"/>
    <property type="evidence" value="ECO:0007669"/>
    <property type="project" value="TreeGrafter"/>
</dbReference>
<reference evidence="4 5" key="1">
    <citation type="journal article" date="2016" name="Nat. Commun.">
        <title>Thousands of microbial genomes shed light on interconnected biogeochemical processes in an aquifer system.</title>
        <authorList>
            <person name="Anantharaman K."/>
            <person name="Brown C.T."/>
            <person name="Hug L.A."/>
            <person name="Sharon I."/>
            <person name="Castelle C.J."/>
            <person name="Probst A.J."/>
            <person name="Thomas B.C."/>
            <person name="Singh A."/>
            <person name="Wilkins M.J."/>
            <person name="Karaoz U."/>
            <person name="Brodie E.L."/>
            <person name="Williams K.H."/>
            <person name="Hubbard S.S."/>
            <person name="Banfield J.F."/>
        </authorList>
    </citation>
    <scope>NUCLEOTIDE SEQUENCE [LARGE SCALE GENOMIC DNA]</scope>
    <source>
        <strain evidence="5">RIFCSPHIGHO2_01_FULL_58_15</strain>
    </source>
</reference>
<dbReference type="CDD" id="cd01637">
    <property type="entry name" value="IMPase_like"/>
    <property type="match status" value="1"/>
</dbReference>